<evidence type="ECO:0000313" key="1">
    <source>
        <dbReference type="EMBL" id="PKI53594.1"/>
    </source>
</evidence>
<comment type="caution">
    <text evidence="1">The sequence shown here is derived from an EMBL/GenBank/DDBJ whole genome shotgun (WGS) entry which is preliminary data.</text>
</comment>
<accession>A0A2I0JBJ5</accession>
<reference evidence="1 2" key="1">
    <citation type="submission" date="2017-11" db="EMBL/GenBank/DDBJ databases">
        <title>De-novo sequencing of pomegranate (Punica granatum L.) genome.</title>
        <authorList>
            <person name="Akparov Z."/>
            <person name="Amiraslanov A."/>
            <person name="Hajiyeva S."/>
            <person name="Abbasov M."/>
            <person name="Kaur K."/>
            <person name="Hamwieh A."/>
            <person name="Solovyev V."/>
            <person name="Salamov A."/>
            <person name="Braich B."/>
            <person name="Kosarev P."/>
            <person name="Mahmoud A."/>
            <person name="Hajiyev E."/>
            <person name="Babayeva S."/>
            <person name="Izzatullayeva V."/>
            <person name="Mammadov A."/>
            <person name="Mammadov A."/>
            <person name="Sharifova S."/>
            <person name="Ojaghi J."/>
            <person name="Eynullazada K."/>
            <person name="Bayramov B."/>
            <person name="Abdulazimova A."/>
            <person name="Shahmuradov I."/>
        </authorList>
    </citation>
    <scope>NUCLEOTIDE SEQUENCE [LARGE SCALE GENOMIC DNA]</scope>
    <source>
        <strain evidence="2">cv. AG2017</strain>
        <tissue evidence="1">Leaf</tissue>
    </source>
</reference>
<gene>
    <name evidence="1" type="ORF">CRG98_026044</name>
</gene>
<organism evidence="1 2">
    <name type="scientific">Punica granatum</name>
    <name type="common">Pomegranate</name>
    <dbReference type="NCBI Taxonomy" id="22663"/>
    <lineage>
        <taxon>Eukaryota</taxon>
        <taxon>Viridiplantae</taxon>
        <taxon>Streptophyta</taxon>
        <taxon>Embryophyta</taxon>
        <taxon>Tracheophyta</taxon>
        <taxon>Spermatophyta</taxon>
        <taxon>Magnoliopsida</taxon>
        <taxon>eudicotyledons</taxon>
        <taxon>Gunneridae</taxon>
        <taxon>Pentapetalae</taxon>
        <taxon>rosids</taxon>
        <taxon>malvids</taxon>
        <taxon>Myrtales</taxon>
        <taxon>Lythraceae</taxon>
        <taxon>Punica</taxon>
    </lineage>
</organism>
<name>A0A2I0JBJ5_PUNGR</name>
<protein>
    <submittedName>
        <fullName evidence="1">Uncharacterized protein</fullName>
    </submittedName>
</protein>
<sequence>MTENGVKLEEGLGVFKSDNFDVQYKCSLNEKCSGASTSHLGLASPTMGLHYACEPILGVASRRSRRTQARELGFVKGETLSLSTSLGLPSLDLSRPLAREHGSLGSRALGCSRGQIWGLRAMGSCGGVVATIATIDGRRSGDNDRRATVAAKDIFGFSHLFLMENSYYPWTRDEWAFRINS</sequence>
<evidence type="ECO:0000313" key="2">
    <source>
        <dbReference type="Proteomes" id="UP000233551"/>
    </source>
</evidence>
<dbReference type="EMBL" id="PGOL01001850">
    <property type="protein sequence ID" value="PKI53594.1"/>
    <property type="molecule type" value="Genomic_DNA"/>
</dbReference>
<dbReference type="AlphaFoldDB" id="A0A2I0JBJ5"/>
<keyword evidence="2" id="KW-1185">Reference proteome</keyword>
<proteinExistence type="predicted"/>
<dbReference type="Proteomes" id="UP000233551">
    <property type="component" value="Unassembled WGS sequence"/>
</dbReference>